<proteinExistence type="predicted"/>
<keyword evidence="1" id="KW-1133">Transmembrane helix</keyword>
<accession>A0A4R9C3N1</accession>
<feature type="transmembrane region" description="Helical" evidence="1">
    <location>
        <begin position="56"/>
        <end position="73"/>
    </location>
</feature>
<dbReference type="AlphaFoldDB" id="A0A4R9C3N1"/>
<keyword evidence="1" id="KW-0472">Membrane</keyword>
<feature type="transmembrane region" description="Helical" evidence="1">
    <location>
        <begin position="12"/>
        <end position="35"/>
    </location>
</feature>
<dbReference type="EMBL" id="SCFR01000005">
    <property type="protein sequence ID" value="TFF67011.1"/>
    <property type="molecule type" value="Genomic_DNA"/>
</dbReference>
<comment type="caution">
    <text evidence="2">The sequence shown here is derived from an EMBL/GenBank/DDBJ whole genome shotgun (WGS) entry which is preliminary data.</text>
</comment>
<sequence>MLGGIDFFKINIAILVTLAVILLNFSRYIVLLLYTKKKGVKFIDIDKEFDGGSVKLNAFEITILIIGFLFLTINISTRIQVLISIALITLYFIMYHKRINNFKFIFILIQTLIILKYYGISGILNYSIYGLIFMLLFRKTK</sequence>
<feature type="transmembrane region" description="Helical" evidence="1">
    <location>
        <begin position="117"/>
        <end position="137"/>
    </location>
</feature>
<evidence type="ECO:0000313" key="2">
    <source>
        <dbReference type="EMBL" id="TFF67011.1"/>
    </source>
</evidence>
<protein>
    <submittedName>
        <fullName evidence="2">Uncharacterized protein</fullName>
    </submittedName>
</protein>
<dbReference type="Proteomes" id="UP000297454">
    <property type="component" value="Unassembled WGS sequence"/>
</dbReference>
<feature type="transmembrane region" description="Helical" evidence="1">
    <location>
        <begin position="79"/>
        <end position="96"/>
    </location>
</feature>
<keyword evidence="1" id="KW-0812">Transmembrane</keyword>
<evidence type="ECO:0000313" key="3">
    <source>
        <dbReference type="Proteomes" id="UP000297454"/>
    </source>
</evidence>
<name>A0A4R9C3N1_9FIRM</name>
<dbReference type="GeneID" id="97030192"/>
<gene>
    <name evidence="2" type="ORF">EQF91_02480</name>
</gene>
<reference evidence="2 3" key="1">
    <citation type="submission" date="2019-01" db="EMBL/GenBank/DDBJ databases">
        <title>Draft Genome Sequences of Helcococcus ovis Strains Isolated from the Uterus and Vagina of Dairy Cows with Metritis.</title>
        <authorList>
            <person name="Cunha F."/>
            <person name="Jeon S.J."/>
            <person name="Kutzer P."/>
            <person name="Galvao K.N."/>
        </authorList>
    </citation>
    <scope>NUCLEOTIDE SEQUENCE [LARGE SCALE GENOMIC DNA]</scope>
    <source>
        <strain evidence="2 3">KG-37</strain>
    </source>
</reference>
<organism evidence="2 3">
    <name type="scientific">Helcococcus ovis</name>
    <dbReference type="NCBI Taxonomy" id="72026"/>
    <lineage>
        <taxon>Bacteria</taxon>
        <taxon>Bacillati</taxon>
        <taxon>Bacillota</taxon>
        <taxon>Tissierellia</taxon>
        <taxon>Tissierellales</taxon>
        <taxon>Peptoniphilaceae</taxon>
        <taxon>Helcococcus</taxon>
    </lineage>
</organism>
<keyword evidence="3" id="KW-1185">Reference proteome</keyword>
<evidence type="ECO:0000256" key="1">
    <source>
        <dbReference type="SAM" id="Phobius"/>
    </source>
</evidence>
<dbReference type="RefSeq" id="WP_134711289.1">
    <property type="nucleotide sequence ID" value="NZ_CP119081.1"/>
</dbReference>